<dbReference type="OrthoDB" id="9803668at2"/>
<evidence type="ECO:0000259" key="1">
    <source>
        <dbReference type="Pfam" id="PF01368"/>
    </source>
</evidence>
<dbReference type="Gene3D" id="3.10.310.30">
    <property type="match status" value="1"/>
</dbReference>
<dbReference type="InterPro" id="IPR003156">
    <property type="entry name" value="DHHA1_dom"/>
</dbReference>
<dbReference type="InterPro" id="IPR051319">
    <property type="entry name" value="Oligoribo/pAp-PDE_c-di-AMP_PDE"/>
</dbReference>
<dbReference type="Proteomes" id="UP000283295">
    <property type="component" value="Unassembled WGS sequence"/>
</dbReference>
<comment type="caution">
    <text evidence="3">The sequence shown here is derived from an EMBL/GenBank/DDBJ whole genome shotgun (WGS) entry which is preliminary data.</text>
</comment>
<gene>
    <name evidence="3" type="ORF">DWX94_06915</name>
</gene>
<name>A0A3R5ZP06_9FIRM</name>
<dbReference type="EMBL" id="QRVK01000013">
    <property type="protein sequence ID" value="RGS42958.1"/>
    <property type="molecule type" value="Genomic_DNA"/>
</dbReference>
<evidence type="ECO:0000313" key="3">
    <source>
        <dbReference type="EMBL" id="RGS42958.1"/>
    </source>
</evidence>
<evidence type="ECO:0000259" key="2">
    <source>
        <dbReference type="Pfam" id="PF02272"/>
    </source>
</evidence>
<dbReference type="SUPFAM" id="SSF64182">
    <property type="entry name" value="DHH phosphoesterases"/>
    <property type="match status" value="1"/>
</dbReference>
<dbReference type="Pfam" id="PF02272">
    <property type="entry name" value="DHHA1"/>
    <property type="match status" value="1"/>
</dbReference>
<dbReference type="Pfam" id="PF01368">
    <property type="entry name" value="DHH"/>
    <property type="match status" value="1"/>
</dbReference>
<dbReference type="AlphaFoldDB" id="A0A3R5ZP06"/>
<reference evidence="3 4" key="1">
    <citation type="submission" date="2018-08" db="EMBL/GenBank/DDBJ databases">
        <title>A genome reference for cultivated species of the human gut microbiota.</title>
        <authorList>
            <person name="Zou Y."/>
            <person name="Xue W."/>
            <person name="Luo G."/>
        </authorList>
    </citation>
    <scope>NUCLEOTIDE SEQUENCE [LARGE SCALE GENOMIC DNA]</scope>
    <source>
        <strain evidence="3 4">AF22-21</strain>
    </source>
</reference>
<accession>A0A3R5ZP06</accession>
<feature type="domain" description="DDH" evidence="1">
    <location>
        <begin position="14"/>
        <end position="152"/>
    </location>
</feature>
<organism evidence="3 4">
    <name type="scientific">Coprococcus eutactus</name>
    <dbReference type="NCBI Taxonomy" id="33043"/>
    <lineage>
        <taxon>Bacteria</taxon>
        <taxon>Bacillati</taxon>
        <taxon>Bacillota</taxon>
        <taxon>Clostridia</taxon>
        <taxon>Lachnospirales</taxon>
        <taxon>Lachnospiraceae</taxon>
        <taxon>Coprococcus</taxon>
    </lineage>
</organism>
<proteinExistence type="predicted"/>
<evidence type="ECO:0000313" key="4">
    <source>
        <dbReference type="Proteomes" id="UP000283295"/>
    </source>
</evidence>
<dbReference type="InterPro" id="IPR038763">
    <property type="entry name" value="DHH_sf"/>
</dbReference>
<dbReference type="PANTHER" id="PTHR47618:SF1">
    <property type="entry name" value="BIFUNCTIONAL OLIGORIBONUCLEASE AND PAP PHOSPHATASE NRNA"/>
    <property type="match status" value="1"/>
</dbReference>
<dbReference type="Gene3D" id="3.90.1640.10">
    <property type="entry name" value="inorganic pyrophosphatase (n-terminal core)"/>
    <property type="match status" value="1"/>
</dbReference>
<dbReference type="PANTHER" id="PTHR47618">
    <property type="entry name" value="BIFUNCTIONAL OLIGORIBONUCLEASE AND PAP PHOSPHATASE NRNA"/>
    <property type="match status" value="1"/>
</dbReference>
<protein>
    <submittedName>
        <fullName evidence="3">Bifunctional oligoribonuclease/PAP phosphatase NrnA</fullName>
    </submittedName>
</protein>
<feature type="domain" description="DHHA1" evidence="2">
    <location>
        <begin position="228"/>
        <end position="312"/>
    </location>
</feature>
<dbReference type="InterPro" id="IPR001667">
    <property type="entry name" value="DDH_dom"/>
</dbReference>
<sequence>MNDLIREIENADSIAITGHINPDGDCIGSTLGMYNYITSNYPGKKVQVYLQEFPDVFMFLNGASEVKHETDDEIYDLFMSLDCGDPDRFTPFAQYFETAKRTLCIDHHISNKGFGDVCYVEPQACSAAEAIFKLLDEDKINQPCAEALYMGIVHDTGVFKHSNTTRSAMTIAGILIDKGARPSFVIDETFYKKTLTQNKLLGYALLGMKQFANGKIAHTLLTFEDFEKFGASKMDTDGIVDQLRLTSGTEVAFFMYQSGENEYKISLRANNIVNVSEIACSHGGGGHVKAAGCNIKGDPDKIVAEIVAEIEKQLV</sequence>
<dbReference type="GO" id="GO:0003676">
    <property type="term" value="F:nucleic acid binding"/>
    <property type="evidence" value="ECO:0007669"/>
    <property type="project" value="InterPro"/>
</dbReference>